<dbReference type="VEuPathDB" id="TriTrypDB:LdBPK_363000.1"/>
<dbReference type="EMBL" id="FR799623">
    <property type="protein sequence ID" value="CBZ38739.1"/>
    <property type="molecule type" value="Genomic_DNA"/>
</dbReference>
<reference evidence="2 6" key="4">
    <citation type="journal article" date="2018" name="Sci. Rep.">
        <title>A complete Leishmania donovani reference genome identifies novel genetic variations associated with virulence.</title>
        <authorList>
            <person name="Lypaczewski P."/>
            <person name="Hoshizaki J."/>
            <person name="Zhang W.-W."/>
            <person name="McCall L.-I."/>
            <person name="Torcivia-Rodriguez J."/>
            <person name="Simonyan V."/>
            <person name="Kaur A."/>
            <person name="Dewar K."/>
            <person name="Matlashewski G."/>
        </authorList>
    </citation>
    <scope>NUCLEOTIDE SEQUENCE [LARGE SCALE GENOMIC DNA]</scope>
    <source>
        <strain evidence="2 6">LdCL</strain>
    </source>
</reference>
<evidence type="ECO:0000256" key="1">
    <source>
        <dbReference type="SAM" id="MobiDB-lite"/>
    </source>
</evidence>
<feature type="region of interest" description="Disordered" evidence="1">
    <location>
        <begin position="1"/>
        <end position="30"/>
    </location>
</feature>
<dbReference type="OrthoDB" id="276077at2759"/>
<reference evidence="5" key="3">
    <citation type="submission" date="2011-02" db="EMBL/GenBank/DDBJ databases">
        <title>Whole genome sequencing of Leishmania donovani clinical lines reveals dynamic variation related to drug resistance.</title>
        <authorList>
            <person name="Downing T."/>
            <person name="Imamura H."/>
            <person name="Sanders M."/>
            <person name="Decuypere S."/>
            <person name="Hertz-Fowler C."/>
            <person name="Clark T.G."/>
            <person name="Rijal S."/>
            <person name="Sundar S."/>
            <person name="Quail M.A."/>
            <person name="De Doncker S."/>
            <person name="Maes I."/>
            <person name="Vanaerschot M."/>
            <person name="Stark O."/>
            <person name="Schonian G."/>
            <person name="Dujardin J.C."/>
            <person name="Berriman M."/>
        </authorList>
    </citation>
    <scope>NUCLEOTIDE SEQUENCE [LARGE SCALE GENOMIC DNA]</scope>
    <source>
        <strain evidence="5">BPK282A1</strain>
    </source>
</reference>
<dbReference type="OMA" id="KSVTFEW"/>
<gene>
    <name evidence="4" type="ORF">LDBPK_363000</name>
    <name evidence="2" type="ORF">LdCL_360036400</name>
    <name evidence="3" type="ORF">LDHU3_36.4160</name>
</gene>
<accession>E9BU10</accession>
<organism evidence="2 6">
    <name type="scientific">Leishmania donovani</name>
    <dbReference type="NCBI Taxonomy" id="5661"/>
    <lineage>
        <taxon>Eukaryota</taxon>
        <taxon>Discoba</taxon>
        <taxon>Euglenozoa</taxon>
        <taxon>Kinetoplastea</taxon>
        <taxon>Metakinetoplastina</taxon>
        <taxon>Trypanosomatida</taxon>
        <taxon>Trypanosomatidae</taxon>
        <taxon>Leishmaniinae</taxon>
        <taxon>Leishmania</taxon>
    </lineage>
</organism>
<evidence type="ECO:0000313" key="3">
    <source>
        <dbReference type="EMBL" id="CAC5434873.1"/>
    </source>
</evidence>
<evidence type="ECO:0000313" key="2">
    <source>
        <dbReference type="EMBL" id="AYU83650.1"/>
    </source>
</evidence>
<evidence type="ECO:0000313" key="6">
    <source>
        <dbReference type="Proteomes" id="UP000274082"/>
    </source>
</evidence>
<proteinExistence type="predicted"/>
<dbReference type="RefSeq" id="XP_003865416.1">
    <property type="nucleotide sequence ID" value="XM_003865368.1"/>
</dbReference>
<dbReference type="Proteomes" id="UP000601710">
    <property type="component" value="Chromosome 36"/>
</dbReference>
<protein>
    <submittedName>
        <fullName evidence="3">Hypothetical_protein_conserved</fullName>
    </submittedName>
</protein>
<reference evidence="3" key="5">
    <citation type="submission" date="2020-06" db="EMBL/GenBank/DDBJ databases">
        <authorList>
            <person name="Camacho E."/>
            <person name="Gonzalez-de la Fuente S."/>
            <person name="Rastrojo A."/>
            <person name="Peiro-Pastor R."/>
            <person name="Solana JC."/>
            <person name="Tabera L."/>
            <person name="Gamarro F."/>
            <person name="Carrasco-Ramiro F."/>
            <person name="Requena JM."/>
            <person name="Aguado B."/>
        </authorList>
    </citation>
    <scope>NUCLEOTIDE SEQUENCE</scope>
</reference>
<dbReference type="GeneID" id="13388301"/>
<dbReference type="VEuPathDB" id="TriTrypDB:LDHU3_36.4160"/>
<dbReference type="Proteomes" id="UP000008980">
    <property type="component" value="Chromosome 36"/>
</dbReference>
<dbReference type="Proteomes" id="UP000274082">
    <property type="component" value="Chromosome 36"/>
</dbReference>
<sequence>MFRMPAVKKPLSSHRPSEARKSIEDPAPSPYVPATPASVKSVTFDWTQACPIYTIKGNSVWHKGGGELPYRPVIGDLAMRPNTGKYFFSYRINTDNSRVGFCTSCVYVSDEDLQNIEFGKAVAMDSETSESLLDQNPAQPSFLQAIGAVPTLPSKRWEAYMDLQTSKVFVNGVEKHSFWRLFVPISGGVASFVVDTDAGAVQMFMDRKYVGMMLDEQSGLKGNTVYPCVGISGCDMANRSIQSGCMGAFVEPAHAFDCLY</sequence>
<dbReference type="VEuPathDB" id="TriTrypDB:LdCL_360036400"/>
<evidence type="ECO:0000313" key="5">
    <source>
        <dbReference type="Proteomes" id="UP000008980"/>
    </source>
</evidence>
<accession>A0A3S7XB21</accession>
<reference evidence="4 5" key="1">
    <citation type="journal article" date="2011" name="Genome Res.">
        <title>Whole genome sequencing of multiple Leishmania donovani clinical isolates provides insights into population structure and mechanisms of drug resistance.</title>
        <authorList>
            <person name="Downing T."/>
            <person name="Imamura H."/>
            <person name="Decuypere S."/>
            <person name="Clark T.G."/>
            <person name="Coombs G.H."/>
            <person name="Cotton J.A."/>
            <person name="Hilley J.D."/>
            <person name="de Doncker S."/>
            <person name="Maes I."/>
            <person name="Mottram J.C."/>
            <person name="Quail M.A."/>
            <person name="Rijal S."/>
            <person name="Sanders M."/>
            <person name="Schonian G."/>
            <person name="Stark O."/>
            <person name="Sundar S."/>
            <person name="Vanaerschot M."/>
            <person name="Hertz-Fowler C."/>
            <person name="Dujardin J.C."/>
            <person name="Berriman M."/>
        </authorList>
    </citation>
    <scope>NUCLEOTIDE SEQUENCE [LARGE SCALE GENOMIC DNA]</scope>
    <source>
        <strain evidence="4 5">BPK282A1</strain>
    </source>
</reference>
<keyword evidence="6" id="KW-1185">Reference proteome</keyword>
<dbReference type="EMBL" id="CP029535">
    <property type="protein sequence ID" value="AYU83650.1"/>
    <property type="molecule type" value="Genomic_DNA"/>
</dbReference>
<name>A0A3S7XB21_LEIDO</name>
<dbReference type="AlphaFoldDB" id="A0A3S7XB21"/>
<reference evidence="4" key="2">
    <citation type="submission" date="2011-01" db="EMBL/GenBank/DDBJ databases">
        <authorList>
            <person name="Zhao B.P."/>
            <person name="Ren Z.A."/>
            <person name="Li C.D."/>
        </authorList>
    </citation>
    <scope>NUCLEOTIDE SEQUENCE</scope>
    <source>
        <strain evidence="4">BPK282A1</strain>
    </source>
</reference>
<feature type="compositionally biased region" description="Basic and acidic residues" evidence="1">
    <location>
        <begin position="15"/>
        <end position="24"/>
    </location>
</feature>
<dbReference type="EMBL" id="LR812656">
    <property type="protein sequence ID" value="CAC5434873.1"/>
    <property type="molecule type" value="Genomic_DNA"/>
</dbReference>
<dbReference type="Gene3D" id="2.60.120.920">
    <property type="match status" value="1"/>
</dbReference>
<evidence type="ECO:0000313" key="4">
    <source>
        <dbReference type="EMBL" id="CBZ38739.1"/>
    </source>
</evidence>
<dbReference type="InterPro" id="IPR043136">
    <property type="entry name" value="B30.2/SPRY_sf"/>
</dbReference>
<dbReference type="KEGG" id="ldo:LDBPK_363000"/>